<dbReference type="InterPro" id="IPR000719">
    <property type="entry name" value="Prot_kinase_dom"/>
</dbReference>
<evidence type="ECO:0000259" key="9">
    <source>
        <dbReference type="PROSITE" id="PS50011"/>
    </source>
</evidence>
<protein>
    <submittedName>
        <fullName evidence="10">RasGEF domain-containing serine/threonine-protein kinase X (Ras guanine nucleotide exchange factor X) (RasGEF domain-containing protein X)</fullName>
    </submittedName>
</protein>
<dbReference type="InterPro" id="IPR008271">
    <property type="entry name" value="Ser/Thr_kinase_AS"/>
</dbReference>
<dbReference type="PROSITE" id="PS50003">
    <property type="entry name" value="PH_DOMAIN"/>
    <property type="match status" value="1"/>
</dbReference>
<evidence type="ECO:0000256" key="7">
    <source>
        <dbReference type="SAM" id="MobiDB-lite"/>
    </source>
</evidence>
<accession>A0ABP0HCF4</accession>
<feature type="domain" description="Protein kinase" evidence="9">
    <location>
        <begin position="29"/>
        <end position="283"/>
    </location>
</feature>
<dbReference type="InterPro" id="IPR001849">
    <property type="entry name" value="PH_domain"/>
</dbReference>
<sequence>MAAAGKKRASLKPLKEWKEEDYDLDRSKVKLGPVLGRGAFSTVYKAEYNGMTLAVKKQEIADSDLERYIHKELAILRRCSHEGLVRYIGACKVDNTHIYIATEYCTGGDLRRLLQKDVAISWNLRVDIALGMAEAVTYLHHRQLIHRDIKTENVLLDSDLKPKLCDFGFARGTETHKGGRPMTMCGTDEFMAPEVIFGMEYNDKADIFGLGIIFAEMIARKVPGKEHAFLERHPMNGFNVDPDELEGLLATYKPPESFHMLCRECLAGEPDNRPSSEDVFDWLDDLRKELPPDTTPKPVITEADLLEADLAPIPEEEEEEVELPQKVTTPAQKRLTLAVQLAYEEIAEAFGDGDNDAEDTIEALGGGAKAKAREGASSKMVSRPPQAPQQARSMVANLRQQAAGGARKSRNFVMSGYVNKRGGRIKTWKKRFMVITGEGLVYFKTKDDFTKVPQEIQGLLPFSEMVALPKQIAVADEIRFVKPGYKNAFRVMTKKRERIFTTSDAKLSGKWVRAINLAYSTWCLQGDTSKKR</sequence>
<dbReference type="SMART" id="SM00233">
    <property type="entry name" value="PH"/>
    <property type="match status" value="1"/>
</dbReference>
<reference evidence="10 11" key="1">
    <citation type="submission" date="2024-02" db="EMBL/GenBank/DDBJ databases">
        <authorList>
            <person name="Chen Y."/>
            <person name="Shah S."/>
            <person name="Dougan E. K."/>
            <person name="Thang M."/>
            <person name="Chan C."/>
        </authorList>
    </citation>
    <scope>NUCLEOTIDE SEQUENCE [LARGE SCALE GENOMIC DNA]</scope>
</reference>
<evidence type="ECO:0000256" key="5">
    <source>
        <dbReference type="ARBA" id="ARBA00022840"/>
    </source>
</evidence>
<evidence type="ECO:0000313" key="11">
    <source>
        <dbReference type="Proteomes" id="UP001642464"/>
    </source>
</evidence>
<keyword evidence="5 6" id="KW-0067">ATP-binding</keyword>
<dbReference type="PROSITE" id="PS00107">
    <property type="entry name" value="PROTEIN_KINASE_ATP"/>
    <property type="match status" value="1"/>
</dbReference>
<evidence type="ECO:0000313" key="10">
    <source>
        <dbReference type="EMBL" id="CAK8987928.1"/>
    </source>
</evidence>
<organism evidence="10 11">
    <name type="scientific">Durusdinium trenchii</name>
    <dbReference type="NCBI Taxonomy" id="1381693"/>
    <lineage>
        <taxon>Eukaryota</taxon>
        <taxon>Sar</taxon>
        <taxon>Alveolata</taxon>
        <taxon>Dinophyceae</taxon>
        <taxon>Suessiales</taxon>
        <taxon>Symbiodiniaceae</taxon>
        <taxon>Durusdinium</taxon>
    </lineage>
</organism>
<evidence type="ECO:0000256" key="4">
    <source>
        <dbReference type="ARBA" id="ARBA00022777"/>
    </source>
</evidence>
<evidence type="ECO:0000256" key="3">
    <source>
        <dbReference type="ARBA" id="ARBA00022741"/>
    </source>
</evidence>
<gene>
    <name evidence="10" type="ORF">SCF082_LOCUS1172</name>
</gene>
<keyword evidence="3 6" id="KW-0547">Nucleotide-binding</keyword>
<dbReference type="Pfam" id="PF00069">
    <property type="entry name" value="Pkinase"/>
    <property type="match status" value="1"/>
</dbReference>
<evidence type="ECO:0000256" key="6">
    <source>
        <dbReference type="PROSITE-ProRule" id="PRU10141"/>
    </source>
</evidence>
<dbReference type="Gene3D" id="1.10.510.10">
    <property type="entry name" value="Transferase(Phosphotransferase) domain 1"/>
    <property type="match status" value="1"/>
</dbReference>
<dbReference type="Gene3D" id="2.30.29.30">
    <property type="entry name" value="Pleckstrin-homology domain (PH domain)/Phosphotyrosine-binding domain (PTB)"/>
    <property type="match status" value="1"/>
</dbReference>
<dbReference type="Pfam" id="PF00169">
    <property type="entry name" value="PH"/>
    <property type="match status" value="1"/>
</dbReference>
<dbReference type="PANTHER" id="PTHR46485">
    <property type="entry name" value="LIM DOMAIN KINASE 1"/>
    <property type="match status" value="1"/>
</dbReference>
<dbReference type="SUPFAM" id="SSF56112">
    <property type="entry name" value="Protein kinase-like (PK-like)"/>
    <property type="match status" value="1"/>
</dbReference>
<feature type="region of interest" description="Disordered" evidence="7">
    <location>
        <begin position="365"/>
        <end position="392"/>
    </location>
</feature>
<keyword evidence="11" id="KW-1185">Reference proteome</keyword>
<keyword evidence="1" id="KW-0723">Serine/threonine-protein kinase</keyword>
<comment type="caution">
    <text evidence="10">The sequence shown here is derived from an EMBL/GenBank/DDBJ whole genome shotgun (WGS) entry which is preliminary data.</text>
</comment>
<dbReference type="InterPro" id="IPR017441">
    <property type="entry name" value="Protein_kinase_ATP_BS"/>
</dbReference>
<dbReference type="SUPFAM" id="SSF50729">
    <property type="entry name" value="PH domain-like"/>
    <property type="match status" value="1"/>
</dbReference>
<keyword evidence="4 10" id="KW-0418">Kinase</keyword>
<dbReference type="Proteomes" id="UP001642464">
    <property type="component" value="Unassembled WGS sequence"/>
</dbReference>
<dbReference type="SMART" id="SM00220">
    <property type="entry name" value="S_TKc"/>
    <property type="match status" value="1"/>
</dbReference>
<name>A0ABP0HCF4_9DINO</name>
<dbReference type="PROSITE" id="PS00108">
    <property type="entry name" value="PROTEIN_KINASE_ST"/>
    <property type="match status" value="1"/>
</dbReference>
<dbReference type="GO" id="GO:0016301">
    <property type="term" value="F:kinase activity"/>
    <property type="evidence" value="ECO:0007669"/>
    <property type="project" value="UniProtKB-KW"/>
</dbReference>
<dbReference type="EMBL" id="CAXAMM010000556">
    <property type="protein sequence ID" value="CAK8987928.1"/>
    <property type="molecule type" value="Genomic_DNA"/>
</dbReference>
<feature type="domain" description="PH" evidence="8">
    <location>
        <begin position="411"/>
        <end position="520"/>
    </location>
</feature>
<dbReference type="InterPro" id="IPR050940">
    <property type="entry name" value="Actin_reg-Ser/Thr_kinase"/>
</dbReference>
<dbReference type="InterPro" id="IPR011009">
    <property type="entry name" value="Kinase-like_dom_sf"/>
</dbReference>
<evidence type="ECO:0000256" key="2">
    <source>
        <dbReference type="ARBA" id="ARBA00022679"/>
    </source>
</evidence>
<feature type="binding site" evidence="6">
    <location>
        <position position="57"/>
    </location>
    <ligand>
        <name>ATP</name>
        <dbReference type="ChEBI" id="CHEBI:30616"/>
    </ligand>
</feature>
<keyword evidence="2" id="KW-0808">Transferase</keyword>
<evidence type="ECO:0000256" key="1">
    <source>
        <dbReference type="ARBA" id="ARBA00022527"/>
    </source>
</evidence>
<dbReference type="PROSITE" id="PS50011">
    <property type="entry name" value="PROTEIN_KINASE_DOM"/>
    <property type="match status" value="1"/>
</dbReference>
<proteinExistence type="predicted"/>
<evidence type="ECO:0000259" key="8">
    <source>
        <dbReference type="PROSITE" id="PS50003"/>
    </source>
</evidence>
<dbReference type="InterPro" id="IPR011993">
    <property type="entry name" value="PH-like_dom_sf"/>
</dbReference>
<dbReference type="PANTHER" id="PTHR46485:SF5">
    <property type="entry name" value="CENTER DIVIDER, ISOFORM A"/>
    <property type="match status" value="1"/>
</dbReference>